<dbReference type="InterPro" id="IPR009582">
    <property type="entry name" value="Spc2/SPCS2"/>
</dbReference>
<proteinExistence type="inferred from homology"/>
<feature type="transmembrane region" description="Helical" evidence="9">
    <location>
        <begin position="98"/>
        <end position="116"/>
    </location>
</feature>
<reference evidence="10" key="1">
    <citation type="submission" date="2024-02" db="EMBL/GenBank/DDBJ databases">
        <authorList>
            <consortium name="ELIXIR-Norway"/>
            <consortium name="Elixir Norway"/>
        </authorList>
    </citation>
    <scope>NUCLEOTIDE SEQUENCE</scope>
</reference>
<keyword evidence="7 9" id="KW-0472">Membrane</keyword>
<protein>
    <recommendedName>
        <fullName evidence="3 9">Signal peptidase complex subunit 2</fullName>
    </recommendedName>
</protein>
<dbReference type="Proteomes" id="UP001497512">
    <property type="component" value="Chromosome 3"/>
</dbReference>
<gene>
    <name evidence="10" type="ORF">CSSPTR1EN2_LOCUS15074</name>
</gene>
<evidence type="ECO:0000256" key="5">
    <source>
        <dbReference type="ARBA" id="ARBA00022824"/>
    </source>
</evidence>
<keyword evidence="6 9" id="KW-1133">Transmembrane helix</keyword>
<keyword evidence="5 9" id="KW-0256">Endoplasmic reticulum</keyword>
<dbReference type="EMBL" id="OZ019895">
    <property type="protein sequence ID" value="CAK9220005.1"/>
    <property type="molecule type" value="Genomic_DNA"/>
</dbReference>
<organism evidence="10 11">
    <name type="scientific">Sphagnum troendelagicum</name>
    <dbReference type="NCBI Taxonomy" id="128251"/>
    <lineage>
        <taxon>Eukaryota</taxon>
        <taxon>Viridiplantae</taxon>
        <taxon>Streptophyta</taxon>
        <taxon>Embryophyta</taxon>
        <taxon>Bryophyta</taxon>
        <taxon>Sphagnophytina</taxon>
        <taxon>Sphagnopsida</taxon>
        <taxon>Sphagnales</taxon>
        <taxon>Sphagnaceae</taxon>
        <taxon>Sphagnum</taxon>
    </lineage>
</organism>
<dbReference type="PANTHER" id="PTHR13085">
    <property type="entry name" value="MICROSOMAL SIGNAL PEPTIDASE 25 KDA SUBUNIT"/>
    <property type="match status" value="1"/>
</dbReference>
<comment type="subcellular location">
    <subcellularLocation>
        <location evidence="1 9">Endoplasmic reticulum membrane</location>
        <topology evidence="1 9">Multi-pass membrane protein</topology>
    </subcellularLocation>
</comment>
<evidence type="ECO:0000256" key="2">
    <source>
        <dbReference type="ARBA" id="ARBA00007324"/>
    </source>
</evidence>
<feature type="transmembrane region" description="Helical" evidence="9">
    <location>
        <begin position="50"/>
        <end position="68"/>
    </location>
</feature>
<comment type="similarity">
    <text evidence="2 9">Belongs to the SPCS2 family.</text>
</comment>
<evidence type="ECO:0000256" key="6">
    <source>
        <dbReference type="ARBA" id="ARBA00022989"/>
    </source>
</evidence>
<evidence type="ECO:0000256" key="8">
    <source>
        <dbReference type="ARBA" id="ARBA00045608"/>
    </source>
</evidence>
<keyword evidence="11" id="KW-1185">Reference proteome</keyword>
<sequence length="209" mass="23256">MASSGPRNASNSSTPKKGINLQDPYCIKRVLDDSTSEVILSRGYVENVSLSNLKMGIGIFTCAIALAAQFYPKKFPANASFLVSCIILYPPSFLRQKMLNFSTYLIMNVILQYIILTKEKQHILFTHPFPGSFTSTGLAISSKLPRYSDMYTLRIASCDPKSVSANPPVEITKSVTKWFTKDGVLAEGIFWDDVESLLDDYEKGSRKSK</sequence>
<dbReference type="Pfam" id="PF06703">
    <property type="entry name" value="SPC25"/>
    <property type="match status" value="1"/>
</dbReference>
<evidence type="ECO:0000256" key="7">
    <source>
        <dbReference type="ARBA" id="ARBA00023136"/>
    </source>
</evidence>
<evidence type="ECO:0000313" key="11">
    <source>
        <dbReference type="Proteomes" id="UP001497512"/>
    </source>
</evidence>
<evidence type="ECO:0000256" key="9">
    <source>
        <dbReference type="RuleBase" id="RU368033"/>
    </source>
</evidence>
<comment type="function">
    <text evidence="8 9">Component of the signal peptidase complex (SPC) which catalyzes the cleavage of N-terminal signal sequences from nascent proteins as they are translocated into the lumen of the endoplasmic reticulum. Enhances the enzymatic activity of SPC and facilitates the interactions between different components of the translocation site.</text>
</comment>
<accession>A0ABP0UGG9</accession>
<evidence type="ECO:0000256" key="3">
    <source>
        <dbReference type="ARBA" id="ARBA00017057"/>
    </source>
</evidence>
<evidence type="ECO:0000313" key="10">
    <source>
        <dbReference type="EMBL" id="CAK9220005.1"/>
    </source>
</evidence>
<evidence type="ECO:0000256" key="1">
    <source>
        <dbReference type="ARBA" id="ARBA00004477"/>
    </source>
</evidence>
<keyword evidence="4 9" id="KW-0812">Transmembrane</keyword>
<evidence type="ECO:0000256" key="4">
    <source>
        <dbReference type="ARBA" id="ARBA00022692"/>
    </source>
</evidence>
<name>A0ABP0UGG9_9BRYO</name>
<dbReference type="PANTHER" id="PTHR13085:SF0">
    <property type="entry name" value="SIGNAL PEPTIDASE COMPLEX SUBUNIT 2"/>
    <property type="match status" value="1"/>
</dbReference>